<keyword evidence="5 10" id="KW-0931">ER-Golgi transport</keyword>
<dbReference type="GO" id="GO:0006888">
    <property type="term" value="P:endoplasmic reticulum to Golgi vesicle-mediated transport"/>
    <property type="evidence" value="ECO:0007669"/>
    <property type="project" value="TreeGrafter"/>
</dbReference>
<comment type="similarity">
    <text evidence="1 10">Belongs to the adaptor complexes medium subunit family. Delta-COP subfamily.</text>
</comment>
<dbReference type="AlphaFoldDB" id="A0A1Y2IJN6"/>
<reference evidence="14 15" key="1">
    <citation type="journal article" date="2015" name="Biotechnol. Biofuels">
        <title>Enhanced degradation of softwood versus hardwood by the white-rot fungus Pycnoporus coccineus.</title>
        <authorList>
            <person name="Couturier M."/>
            <person name="Navarro D."/>
            <person name="Chevret D."/>
            <person name="Henrissat B."/>
            <person name="Piumi F."/>
            <person name="Ruiz-Duenas F.J."/>
            <person name="Martinez A.T."/>
            <person name="Grigoriev I.V."/>
            <person name="Riley R."/>
            <person name="Lipzen A."/>
            <person name="Berrin J.G."/>
            <person name="Master E.R."/>
            <person name="Rosso M.N."/>
        </authorList>
    </citation>
    <scope>NUCLEOTIDE SEQUENCE [LARGE SCALE GENOMIC DNA]</scope>
    <source>
        <strain evidence="14 15">BRFM310</strain>
    </source>
</reference>
<keyword evidence="3 10" id="KW-0813">Transport</keyword>
<keyword evidence="9 10" id="KW-0968">Cytoplasmic vesicle</keyword>
<dbReference type="SUPFAM" id="SSF64356">
    <property type="entry name" value="SNARE-like"/>
    <property type="match status" value="1"/>
</dbReference>
<feature type="compositionally biased region" description="Gly residues" evidence="12">
    <location>
        <begin position="180"/>
        <end position="193"/>
    </location>
</feature>
<dbReference type="InterPro" id="IPR028565">
    <property type="entry name" value="MHD"/>
</dbReference>
<evidence type="ECO:0000256" key="10">
    <source>
        <dbReference type="RuleBase" id="RU364018"/>
    </source>
</evidence>
<dbReference type="PROSITE" id="PS51072">
    <property type="entry name" value="MHD"/>
    <property type="match status" value="1"/>
</dbReference>
<accession>A0A1Y2IJN6</accession>
<feature type="region of interest" description="Disordered" evidence="12">
    <location>
        <begin position="254"/>
        <end position="281"/>
    </location>
</feature>
<dbReference type="CDD" id="cd09254">
    <property type="entry name" value="AP_delta-COPI_MHD"/>
    <property type="match status" value="1"/>
</dbReference>
<protein>
    <recommendedName>
        <fullName evidence="10">Coatomer subunit delta</fullName>
    </recommendedName>
</protein>
<dbReference type="InterPro" id="IPR011012">
    <property type="entry name" value="Longin-like_dom_sf"/>
</dbReference>
<dbReference type="GO" id="GO:0051645">
    <property type="term" value="P:Golgi localization"/>
    <property type="evidence" value="ECO:0007669"/>
    <property type="project" value="TreeGrafter"/>
</dbReference>
<keyword evidence="4 10" id="KW-0963">Cytoplasm</keyword>
<keyword evidence="6 10" id="KW-0653">Protein transport</keyword>
<dbReference type="EMBL" id="KZ084115">
    <property type="protein sequence ID" value="OSD00844.1"/>
    <property type="molecule type" value="Genomic_DNA"/>
</dbReference>
<proteinExistence type="inferred from homology"/>
<dbReference type="FunFam" id="3.30.450.60:FF:000003">
    <property type="entry name" value="Coatomer subunit delta"/>
    <property type="match status" value="1"/>
</dbReference>
<evidence type="ECO:0000256" key="3">
    <source>
        <dbReference type="ARBA" id="ARBA00022448"/>
    </source>
</evidence>
<evidence type="ECO:0000256" key="9">
    <source>
        <dbReference type="ARBA" id="ARBA00023329"/>
    </source>
</evidence>
<evidence type="ECO:0000256" key="12">
    <source>
        <dbReference type="SAM" id="MobiDB-lite"/>
    </source>
</evidence>
<feature type="compositionally biased region" description="Basic and acidic residues" evidence="12">
    <location>
        <begin position="166"/>
        <end position="175"/>
    </location>
</feature>
<evidence type="ECO:0000256" key="6">
    <source>
        <dbReference type="ARBA" id="ARBA00022927"/>
    </source>
</evidence>
<dbReference type="GO" id="GO:0015031">
    <property type="term" value="P:protein transport"/>
    <property type="evidence" value="ECO:0007669"/>
    <property type="project" value="UniProtKB-KW"/>
</dbReference>
<dbReference type="PANTHER" id="PTHR10121:SF0">
    <property type="entry name" value="COATOMER SUBUNIT DELTA"/>
    <property type="match status" value="1"/>
</dbReference>
<name>A0A1Y2IJN6_TRAC3</name>
<dbReference type="Proteomes" id="UP000193067">
    <property type="component" value="Unassembled WGS sequence"/>
</dbReference>
<feature type="domain" description="MHD" evidence="13">
    <location>
        <begin position="286"/>
        <end position="530"/>
    </location>
</feature>
<dbReference type="GO" id="GO:0000139">
    <property type="term" value="C:Golgi membrane"/>
    <property type="evidence" value="ECO:0007669"/>
    <property type="project" value="UniProtKB-SubCell"/>
</dbReference>
<dbReference type="Gene3D" id="2.60.40.1170">
    <property type="entry name" value="Mu homology domain, subdomain B"/>
    <property type="match status" value="1"/>
</dbReference>
<keyword evidence="15" id="KW-1185">Reference proteome</keyword>
<dbReference type="STRING" id="1353009.A0A1Y2IJN6"/>
<dbReference type="InterPro" id="IPR022775">
    <property type="entry name" value="AP_mu_sigma_su"/>
</dbReference>
<dbReference type="GO" id="GO:0030126">
    <property type="term" value="C:COPI vesicle coat"/>
    <property type="evidence" value="ECO:0007669"/>
    <property type="project" value="UniProtKB-UniRule"/>
</dbReference>
<evidence type="ECO:0000256" key="1">
    <source>
        <dbReference type="ARBA" id="ARBA00010516"/>
    </source>
</evidence>
<dbReference type="Pfam" id="PF01217">
    <property type="entry name" value="Clat_adaptor_s"/>
    <property type="match status" value="1"/>
</dbReference>
<gene>
    <name evidence="14" type="ORF">PYCCODRAFT_1436905</name>
</gene>
<evidence type="ECO:0000256" key="11">
    <source>
        <dbReference type="RuleBase" id="RU366052"/>
    </source>
</evidence>
<evidence type="ECO:0000256" key="7">
    <source>
        <dbReference type="ARBA" id="ARBA00023034"/>
    </source>
</evidence>
<evidence type="ECO:0000313" key="14">
    <source>
        <dbReference type="EMBL" id="OSD00844.1"/>
    </source>
</evidence>
<evidence type="ECO:0000256" key="8">
    <source>
        <dbReference type="ARBA" id="ARBA00023136"/>
    </source>
</evidence>
<dbReference type="Pfam" id="PF00928">
    <property type="entry name" value="Adap_comp_sub"/>
    <property type="match status" value="1"/>
</dbReference>
<keyword evidence="8 10" id="KW-0472">Membrane</keyword>
<dbReference type="OrthoDB" id="10266042at2759"/>
<organism evidence="14 15">
    <name type="scientific">Trametes coccinea (strain BRFM310)</name>
    <name type="common">Pycnoporus coccineus</name>
    <dbReference type="NCBI Taxonomy" id="1353009"/>
    <lineage>
        <taxon>Eukaryota</taxon>
        <taxon>Fungi</taxon>
        <taxon>Dikarya</taxon>
        <taxon>Basidiomycota</taxon>
        <taxon>Agaricomycotina</taxon>
        <taxon>Agaricomycetes</taxon>
        <taxon>Polyporales</taxon>
        <taxon>Polyporaceae</taxon>
        <taxon>Trametes</taxon>
    </lineage>
</organism>
<evidence type="ECO:0000256" key="2">
    <source>
        <dbReference type="ARBA" id="ARBA00011775"/>
    </source>
</evidence>
<comment type="subunit">
    <text evidence="2 10">Oligomeric complex that consists of at least the alpha, beta, beta', gamma, delta, epsilon and zeta subunits.</text>
</comment>
<dbReference type="Gene3D" id="3.30.450.60">
    <property type="match status" value="1"/>
</dbReference>
<evidence type="ECO:0000313" key="15">
    <source>
        <dbReference type="Proteomes" id="UP000193067"/>
    </source>
</evidence>
<evidence type="ECO:0000256" key="5">
    <source>
        <dbReference type="ARBA" id="ARBA00022892"/>
    </source>
</evidence>
<keyword evidence="7 10" id="KW-0333">Golgi apparatus</keyword>
<comment type="function">
    <text evidence="10">The coatomer is a cytosolic protein complex that binds to dilysine motifs and reversibly associates with Golgi non-clathrin-coated vesicles, which further mediate biosynthetic protein transport from the ER, via the Golgi up to the trans Golgi network. Coatomer complex is required for budding from Golgi membranes, and is essential for the retrograde Golgi-to-ER transport of dilysine-tagged proteins.</text>
</comment>
<feature type="region of interest" description="Disordered" evidence="12">
    <location>
        <begin position="166"/>
        <end position="232"/>
    </location>
</feature>
<dbReference type="InterPro" id="IPR027059">
    <property type="entry name" value="Coatomer_dsu"/>
</dbReference>
<evidence type="ECO:0000256" key="4">
    <source>
        <dbReference type="ARBA" id="ARBA00022490"/>
    </source>
</evidence>
<comment type="subcellular location">
    <subcellularLocation>
        <location evidence="10 11">Cytoplasm</location>
    </subcellularLocation>
    <subcellularLocation>
        <location evidence="10 11">Cytoplasmic vesicle</location>
        <location evidence="10 11">COPI-coated vesicle membrane</location>
        <topology evidence="10 11">Peripheral membrane protein</topology>
        <orientation evidence="10 11">Cytoplasmic side</orientation>
    </subcellularLocation>
    <subcellularLocation>
        <location evidence="10 11">Golgi apparatus membrane</location>
        <topology evidence="10 11">Peripheral membrane protein</topology>
        <orientation evidence="10 11">Cytoplasmic side</orientation>
    </subcellularLocation>
</comment>
<dbReference type="InterPro" id="IPR036168">
    <property type="entry name" value="AP2_Mu_C_sf"/>
</dbReference>
<dbReference type="SUPFAM" id="SSF49447">
    <property type="entry name" value="Second domain of Mu2 adaptin subunit (ap50) of ap2 adaptor"/>
    <property type="match status" value="1"/>
</dbReference>
<sequence length="530" mass="57698">MVVLAASICTKGGKAVISRQFRDMSRARIESLLASFPKLIPTGTQHTSVETADVRYVYQPLEDLYILLITNKSSNILQDIDTLHLFARVVSDLCRSAEQREILKNEFELLSAFDEIVSLGYREPVNLMQVRNVLEMESHEEKIQEIIARNKEAEAKEELKRRAKQLEMQRREQQRRAAAGGPGAGSYLGGGISGYAPVPQREYTAPTPARNASPAPSSLRPPAFKGSGMKLGGKRTQQSALIDALGGEALLSEDMSAPGTPAVSHTPEPTVSAPKNERGSLAPVHAESVHVVIKEYLSLELMREGGLNNLELRGDMNLHITDPSLARVKLALAPAPASYGPELQFKQHPNVAKFASNRDRVVALKDPSRSFPVGQSLAVLKWRYSGKDETYVPLSINCWPTPSNDGTCDVNIEYELEAEHISLHDVVISIPLPDGSYPTVSSHSGEWALNPSSHSLDWSIPLINAEERSGSLEFSVGGDDTGVFFPVRVSLVGEGSIAGVHLASVTRVEGGDEVTFSEDATITVENYTVV</sequence>
<dbReference type="PANTHER" id="PTHR10121">
    <property type="entry name" value="COATOMER SUBUNIT DELTA"/>
    <property type="match status" value="1"/>
</dbReference>
<dbReference type="GO" id="GO:0006890">
    <property type="term" value="P:retrograde vesicle-mediated transport, Golgi to endoplasmic reticulum"/>
    <property type="evidence" value="ECO:0007669"/>
    <property type="project" value="UniProtKB-UniRule"/>
</dbReference>
<evidence type="ECO:0000259" key="13">
    <source>
        <dbReference type="PROSITE" id="PS51072"/>
    </source>
</evidence>
<feature type="compositionally biased region" description="Low complexity" evidence="12">
    <location>
        <begin position="204"/>
        <end position="223"/>
    </location>
</feature>
<dbReference type="CDD" id="cd14830">
    <property type="entry name" value="Delta_COP_N"/>
    <property type="match status" value="1"/>
</dbReference>